<reference evidence="1" key="2">
    <citation type="submission" date="2020-09" db="EMBL/GenBank/DDBJ databases">
        <authorList>
            <person name="Sun Q."/>
            <person name="Zhou Y."/>
        </authorList>
    </citation>
    <scope>NUCLEOTIDE SEQUENCE</scope>
    <source>
        <strain evidence="1">CGMCC 1.15178</strain>
    </source>
</reference>
<proteinExistence type="predicted"/>
<accession>A0A916YSV5</accession>
<gene>
    <name evidence="1" type="ORF">GCM10010911_16710</name>
</gene>
<name>A0A916YSV5_9BACL</name>
<keyword evidence="2" id="KW-1185">Reference proteome</keyword>
<sequence>MADGSELAATGSLLLSGWVGVFSELLEQAAIKVIAANKHVVSCFRVTCIPPHEI</sequence>
<protein>
    <submittedName>
        <fullName evidence="1">Uncharacterized protein</fullName>
    </submittedName>
</protein>
<evidence type="ECO:0000313" key="2">
    <source>
        <dbReference type="Proteomes" id="UP000612456"/>
    </source>
</evidence>
<comment type="caution">
    <text evidence="1">The sequence shown here is derived from an EMBL/GenBank/DDBJ whole genome shotgun (WGS) entry which is preliminary data.</text>
</comment>
<dbReference type="Proteomes" id="UP000612456">
    <property type="component" value="Unassembled WGS sequence"/>
</dbReference>
<dbReference type="AlphaFoldDB" id="A0A916YSV5"/>
<reference evidence="1" key="1">
    <citation type="journal article" date="2014" name="Int. J. Syst. Evol. Microbiol.">
        <title>Complete genome sequence of Corynebacterium casei LMG S-19264T (=DSM 44701T), isolated from a smear-ripened cheese.</title>
        <authorList>
            <consortium name="US DOE Joint Genome Institute (JGI-PGF)"/>
            <person name="Walter F."/>
            <person name="Albersmeier A."/>
            <person name="Kalinowski J."/>
            <person name="Ruckert C."/>
        </authorList>
    </citation>
    <scope>NUCLEOTIDE SEQUENCE</scope>
    <source>
        <strain evidence="1">CGMCC 1.15178</strain>
    </source>
</reference>
<organism evidence="1 2">
    <name type="scientific">Paenibacillus nasutitermitis</name>
    <dbReference type="NCBI Taxonomy" id="1652958"/>
    <lineage>
        <taxon>Bacteria</taxon>
        <taxon>Bacillati</taxon>
        <taxon>Bacillota</taxon>
        <taxon>Bacilli</taxon>
        <taxon>Bacillales</taxon>
        <taxon>Paenibacillaceae</taxon>
        <taxon>Paenibacillus</taxon>
    </lineage>
</organism>
<evidence type="ECO:0000313" key="1">
    <source>
        <dbReference type="EMBL" id="GGD59554.1"/>
    </source>
</evidence>
<dbReference type="EMBL" id="BMHP01000001">
    <property type="protein sequence ID" value="GGD59554.1"/>
    <property type="molecule type" value="Genomic_DNA"/>
</dbReference>